<evidence type="ECO:0000256" key="1">
    <source>
        <dbReference type="SAM" id="MobiDB-lite"/>
    </source>
</evidence>
<dbReference type="AlphaFoldDB" id="A0A9W9BWE6"/>
<evidence type="ECO:0000313" key="3">
    <source>
        <dbReference type="Proteomes" id="UP001140562"/>
    </source>
</evidence>
<dbReference type="OrthoDB" id="3799276at2759"/>
<sequence length="268" mass="31053">MNGLVRRSETKHKRSGRATTGRSDSTRKLEEMVVLRWHIVAQDRPEGWEPWITAREAGWAIDLHNVEISGFMEQNKYILEQLRTYEKELLDQVLRPKLAKVGANHIREVNEIDLRSRHSVCTYHWANRVHLHDGRSYAPAFTDRQLDWYRIIEPWEQYKAHRINTEKKAIWGARLGNKFDTLKRGHGSEDDEDIGRTSSDEDEDAYGGKEEEYGLPPFDVILDERPDDWQPRGHLSAKTNRCYASAKVSASGECARVLLTVDEEDLDG</sequence>
<name>A0A9W9BWE6_9PLEO</name>
<feature type="region of interest" description="Disordered" evidence="1">
    <location>
        <begin position="182"/>
        <end position="216"/>
    </location>
</feature>
<keyword evidence="3" id="KW-1185">Reference proteome</keyword>
<gene>
    <name evidence="2" type="ORF">N0V87_008643</name>
</gene>
<accession>A0A9W9BWE6</accession>
<reference evidence="2" key="1">
    <citation type="submission" date="2022-10" db="EMBL/GenBank/DDBJ databases">
        <title>Tapping the CABI collections for fungal endophytes: first genome assemblies for Collariella, Neodidymelliopsis, Ascochyta clinopodiicola, Didymella pomorum, Didymosphaeria variabile, Neocosmospora piperis and Neocucurbitaria cava.</title>
        <authorList>
            <person name="Hill R."/>
        </authorList>
    </citation>
    <scope>NUCLEOTIDE SEQUENCE</scope>
    <source>
        <strain evidence="2">IMI 360193</strain>
    </source>
</reference>
<proteinExistence type="predicted"/>
<feature type="compositionally biased region" description="Basic and acidic residues" evidence="1">
    <location>
        <begin position="182"/>
        <end position="199"/>
    </location>
</feature>
<evidence type="ECO:0000313" key="2">
    <source>
        <dbReference type="EMBL" id="KAJ4332082.1"/>
    </source>
</evidence>
<organism evidence="2 3">
    <name type="scientific">Didymella glomerata</name>
    <dbReference type="NCBI Taxonomy" id="749621"/>
    <lineage>
        <taxon>Eukaryota</taxon>
        <taxon>Fungi</taxon>
        <taxon>Dikarya</taxon>
        <taxon>Ascomycota</taxon>
        <taxon>Pezizomycotina</taxon>
        <taxon>Dothideomycetes</taxon>
        <taxon>Pleosporomycetidae</taxon>
        <taxon>Pleosporales</taxon>
        <taxon>Pleosporineae</taxon>
        <taxon>Didymellaceae</taxon>
        <taxon>Didymella</taxon>
    </lineage>
</organism>
<comment type="caution">
    <text evidence="2">The sequence shown here is derived from an EMBL/GenBank/DDBJ whole genome shotgun (WGS) entry which is preliminary data.</text>
</comment>
<dbReference type="Proteomes" id="UP001140562">
    <property type="component" value="Unassembled WGS sequence"/>
</dbReference>
<protein>
    <submittedName>
        <fullName evidence="2">Uncharacterized protein</fullName>
    </submittedName>
</protein>
<dbReference type="EMBL" id="JAPEUV010000128">
    <property type="protein sequence ID" value="KAJ4332082.1"/>
    <property type="molecule type" value="Genomic_DNA"/>
</dbReference>
<feature type="region of interest" description="Disordered" evidence="1">
    <location>
        <begin position="1"/>
        <end position="25"/>
    </location>
</feature>